<proteinExistence type="predicted"/>
<keyword evidence="2" id="KW-0255">Endonuclease</keyword>
<keyword evidence="2" id="KW-0378">Hydrolase</keyword>
<protein>
    <submittedName>
        <fullName evidence="2">HNH endonuclease</fullName>
    </submittedName>
</protein>
<sequence>MNFNNLIGLMEKKDKSRIMLSIPELSNSFALDDIDLALYIRFGTPDVIEERIIRTEQHKLRQIVIARDKKCIVSGGHQKQCDTSHIKPYSECDFDERNDPDNCILLDKSLHTLFDNYFWTINPKTKRIEVSEEVKDDESFSIHKYRDKKLKVLDSQIEYIKLHYNRFLEHNDSL</sequence>
<dbReference type="GO" id="GO:0004519">
    <property type="term" value="F:endonuclease activity"/>
    <property type="evidence" value="ECO:0007669"/>
    <property type="project" value="UniProtKB-KW"/>
</dbReference>
<gene>
    <name evidence="2" type="ORF">Catovirus_1_550</name>
</gene>
<keyword evidence="2" id="KW-0540">Nuclease</keyword>
<dbReference type="InterPro" id="IPR003615">
    <property type="entry name" value="HNH_nuc"/>
</dbReference>
<evidence type="ECO:0000313" key="2">
    <source>
        <dbReference type="EMBL" id="ARF08500.1"/>
    </source>
</evidence>
<evidence type="ECO:0000259" key="1">
    <source>
        <dbReference type="Pfam" id="PF13391"/>
    </source>
</evidence>
<dbReference type="EMBL" id="KY684083">
    <property type="protein sequence ID" value="ARF08500.1"/>
    <property type="molecule type" value="Genomic_DNA"/>
</dbReference>
<organism evidence="2">
    <name type="scientific">Catovirus CTV1</name>
    <dbReference type="NCBI Taxonomy" id="1977631"/>
    <lineage>
        <taxon>Viruses</taxon>
        <taxon>Varidnaviria</taxon>
        <taxon>Bamfordvirae</taxon>
        <taxon>Nucleocytoviricota</taxon>
        <taxon>Megaviricetes</taxon>
        <taxon>Imitervirales</taxon>
        <taxon>Mimiviridae</taxon>
        <taxon>Klosneuvirinae</taxon>
        <taxon>Catovirus</taxon>
    </lineage>
</organism>
<reference evidence="2" key="1">
    <citation type="journal article" date="2017" name="Science">
        <title>Giant viruses with an expanded complement of translation system components.</title>
        <authorList>
            <person name="Schulz F."/>
            <person name="Yutin N."/>
            <person name="Ivanova N.N."/>
            <person name="Ortega D.R."/>
            <person name="Lee T.K."/>
            <person name="Vierheilig J."/>
            <person name="Daims H."/>
            <person name="Horn M."/>
            <person name="Wagner M."/>
            <person name="Jensen G.J."/>
            <person name="Kyrpides N.C."/>
            <person name="Koonin E.V."/>
            <person name="Woyke T."/>
        </authorList>
    </citation>
    <scope>NUCLEOTIDE SEQUENCE</scope>
    <source>
        <strain evidence="2">CTV1</strain>
    </source>
</reference>
<name>A0A1V0S9W2_9VIRU</name>
<feature type="domain" description="HNH nuclease" evidence="1">
    <location>
        <begin position="71"/>
        <end position="122"/>
    </location>
</feature>
<accession>A0A1V0S9W2</accession>
<dbReference type="Pfam" id="PF13391">
    <property type="entry name" value="HNH_2"/>
    <property type="match status" value="1"/>
</dbReference>